<dbReference type="EMBL" id="KV448448">
    <property type="protein sequence ID" value="OAX36022.1"/>
    <property type="molecule type" value="Genomic_DNA"/>
</dbReference>
<accession>A0A1B7MTT3</accession>
<reference evidence="1 2" key="1">
    <citation type="submission" date="2016-06" db="EMBL/GenBank/DDBJ databases">
        <title>Comparative genomics of the ectomycorrhizal sister species Rhizopogon vinicolor and Rhizopogon vesiculosus (Basidiomycota: Boletales) reveals a divergence of the mating type B locus.</title>
        <authorList>
            <consortium name="DOE Joint Genome Institute"/>
            <person name="Mujic A.B."/>
            <person name="Kuo A."/>
            <person name="Tritt A."/>
            <person name="Lipzen A."/>
            <person name="Chen C."/>
            <person name="Johnson J."/>
            <person name="Sharma A."/>
            <person name="Barry K."/>
            <person name="Grigoriev I.V."/>
            <person name="Spatafora J.W."/>
        </authorList>
    </citation>
    <scope>NUCLEOTIDE SEQUENCE [LARGE SCALE GENOMIC DNA]</scope>
    <source>
        <strain evidence="1 2">AM-OR11-026</strain>
    </source>
</reference>
<organism evidence="1 2">
    <name type="scientific">Rhizopogon vinicolor AM-OR11-026</name>
    <dbReference type="NCBI Taxonomy" id="1314800"/>
    <lineage>
        <taxon>Eukaryota</taxon>
        <taxon>Fungi</taxon>
        <taxon>Dikarya</taxon>
        <taxon>Basidiomycota</taxon>
        <taxon>Agaricomycotina</taxon>
        <taxon>Agaricomycetes</taxon>
        <taxon>Agaricomycetidae</taxon>
        <taxon>Boletales</taxon>
        <taxon>Suillineae</taxon>
        <taxon>Rhizopogonaceae</taxon>
        <taxon>Rhizopogon</taxon>
    </lineage>
</organism>
<name>A0A1B7MTT3_9AGAM</name>
<dbReference type="Gene3D" id="3.40.50.11350">
    <property type="match status" value="1"/>
</dbReference>
<dbReference type="STRING" id="1314800.A0A1B7MTT3"/>
<dbReference type="Proteomes" id="UP000092154">
    <property type="component" value="Unassembled WGS sequence"/>
</dbReference>
<dbReference type="InParanoid" id="A0A1B7MTT3"/>
<proteinExistence type="predicted"/>
<dbReference type="AlphaFoldDB" id="A0A1B7MTT3"/>
<evidence type="ECO:0000313" key="2">
    <source>
        <dbReference type="Proteomes" id="UP000092154"/>
    </source>
</evidence>
<protein>
    <submittedName>
        <fullName evidence="1">Uncharacterized protein</fullName>
    </submittedName>
</protein>
<gene>
    <name evidence="1" type="ORF">K503DRAFT_851064</name>
</gene>
<evidence type="ECO:0000313" key="1">
    <source>
        <dbReference type="EMBL" id="OAX36022.1"/>
    </source>
</evidence>
<dbReference type="CDD" id="cd11296">
    <property type="entry name" value="O-FucT_like"/>
    <property type="match status" value="1"/>
</dbReference>
<sequence>MPSYSFTKRGTRFLLLLIVLFLVLPALFYHRETIGVYLRAIDRRPPLYEKYREREQRLEHYEEYEKRGDVKYLWSANHQHNVGWGNVMQDSIMNALLAHATGRSYVFGDYEWNPDGSRFTDYNGHLIPSRIPLTALLGGDFFDKICPNPRIIDSSEVNDDHMRFDDDVPASFIFEKWLEKINSIEDPCLQIDGSPIFEIYILGNKRMLAIWPYLKPSPVSTHWEWSPLIHDAYRRNRNLFVPNAKSSFGYSTVPENYTDSIPGLLALHVRRGDFKDHCVHLSKWSSNWNAFNLFPEFRDRFEIPRDGSWGEATDSGERYYIQHCYPSIEQIVEKVTQVRIESEQPLTHIYVMTNGPVAWVEELKVALGSSGDWDQIKTSRDLDMTWEQKFVAQALDMSVAQRAEVLIGNGFSSLTSNVVMLRMAQDFPPNSNRFW</sequence>
<keyword evidence="2" id="KW-1185">Reference proteome</keyword>
<dbReference type="OrthoDB" id="2559662at2759"/>